<dbReference type="SUPFAM" id="SSF49785">
    <property type="entry name" value="Galactose-binding domain-like"/>
    <property type="match status" value="1"/>
</dbReference>
<organism evidence="7 8">
    <name type="scientific">Romeriopsis navalis LEGE 11480</name>
    <dbReference type="NCBI Taxonomy" id="2777977"/>
    <lineage>
        <taxon>Bacteria</taxon>
        <taxon>Bacillati</taxon>
        <taxon>Cyanobacteriota</taxon>
        <taxon>Cyanophyceae</taxon>
        <taxon>Leptolyngbyales</taxon>
        <taxon>Leptolyngbyaceae</taxon>
        <taxon>Romeriopsis</taxon>
        <taxon>Romeriopsis navalis</taxon>
    </lineage>
</organism>
<dbReference type="Pfam" id="PF00082">
    <property type="entry name" value="Peptidase_S8"/>
    <property type="match status" value="1"/>
</dbReference>
<evidence type="ECO:0000313" key="8">
    <source>
        <dbReference type="Proteomes" id="UP000625316"/>
    </source>
</evidence>
<dbReference type="Gene3D" id="2.60.120.380">
    <property type="match status" value="1"/>
</dbReference>
<keyword evidence="3 5" id="KW-0720">Serine protease</keyword>
<reference evidence="7" key="1">
    <citation type="submission" date="2020-10" db="EMBL/GenBank/DDBJ databases">
        <authorList>
            <person name="Castelo-Branco R."/>
            <person name="Eusebio N."/>
            <person name="Adriana R."/>
            <person name="Vieira A."/>
            <person name="Brugerolle De Fraissinette N."/>
            <person name="Rezende De Castro R."/>
            <person name="Schneider M.P."/>
            <person name="Vasconcelos V."/>
            <person name="Leao P.N."/>
        </authorList>
    </citation>
    <scope>NUCLEOTIDE SEQUENCE</scope>
    <source>
        <strain evidence="7">LEGE 11480</strain>
    </source>
</reference>
<evidence type="ECO:0000256" key="1">
    <source>
        <dbReference type="ARBA" id="ARBA00022670"/>
    </source>
</evidence>
<evidence type="ECO:0000256" key="3">
    <source>
        <dbReference type="ARBA" id="ARBA00022825"/>
    </source>
</evidence>
<dbReference type="InterPro" id="IPR022398">
    <property type="entry name" value="Peptidase_S8_His-AS"/>
</dbReference>
<protein>
    <submittedName>
        <fullName evidence="7">S8 family serine peptidase</fullName>
    </submittedName>
</protein>
<dbReference type="InterPro" id="IPR015500">
    <property type="entry name" value="Peptidase_S8_subtilisin-rel"/>
</dbReference>
<feature type="active site" description="Charge relay system" evidence="4 5">
    <location>
        <position position="280"/>
    </location>
</feature>
<name>A0A928Z5T7_9CYAN</name>
<accession>A0A928Z5T7</accession>
<dbReference type="PROSITE" id="PS00138">
    <property type="entry name" value="SUBTILASE_SER"/>
    <property type="match status" value="1"/>
</dbReference>
<comment type="caution">
    <text evidence="7">The sequence shown here is derived from an EMBL/GenBank/DDBJ whole genome shotgun (WGS) entry which is preliminary data.</text>
</comment>
<dbReference type="InterPro" id="IPR000209">
    <property type="entry name" value="Peptidase_S8/S53_dom"/>
</dbReference>
<dbReference type="PROSITE" id="PS51892">
    <property type="entry name" value="SUBTILASE"/>
    <property type="match status" value="1"/>
</dbReference>
<feature type="active site" description="Charge relay system" evidence="4 5">
    <location>
        <position position="332"/>
    </location>
</feature>
<dbReference type="PRINTS" id="PR00723">
    <property type="entry name" value="SUBTILISIN"/>
</dbReference>
<dbReference type="GO" id="GO:0004252">
    <property type="term" value="F:serine-type endopeptidase activity"/>
    <property type="evidence" value="ECO:0007669"/>
    <property type="project" value="UniProtKB-UniRule"/>
</dbReference>
<dbReference type="CDD" id="cd04842">
    <property type="entry name" value="Peptidases_S8_Kp43_protease"/>
    <property type="match status" value="1"/>
</dbReference>
<dbReference type="SUPFAM" id="SSF52743">
    <property type="entry name" value="Subtilisin-like"/>
    <property type="match status" value="1"/>
</dbReference>
<dbReference type="RefSeq" id="WP_264326660.1">
    <property type="nucleotide sequence ID" value="NZ_JADEXQ010000077.1"/>
</dbReference>
<dbReference type="AlphaFoldDB" id="A0A928Z5T7"/>
<dbReference type="InterPro" id="IPR051048">
    <property type="entry name" value="Peptidase_S8/S53_subtilisin"/>
</dbReference>
<gene>
    <name evidence="7" type="ORF">IQ266_19030</name>
</gene>
<proteinExistence type="inferred from homology"/>
<comment type="similarity">
    <text evidence="5">Belongs to the peptidase S8 family.</text>
</comment>
<dbReference type="PANTHER" id="PTHR43399">
    <property type="entry name" value="SUBTILISIN-RELATED"/>
    <property type="match status" value="1"/>
</dbReference>
<dbReference type="InterPro" id="IPR008979">
    <property type="entry name" value="Galactose-bd-like_sf"/>
</dbReference>
<feature type="active site" description="Charge relay system" evidence="4 5">
    <location>
        <position position="589"/>
    </location>
</feature>
<evidence type="ECO:0000256" key="5">
    <source>
        <dbReference type="PROSITE-ProRule" id="PRU01240"/>
    </source>
</evidence>
<dbReference type="PROSITE" id="PS00137">
    <property type="entry name" value="SUBTILASE_HIS"/>
    <property type="match status" value="1"/>
</dbReference>
<feature type="domain" description="Peptidase S8/S53" evidence="6">
    <location>
        <begin position="271"/>
        <end position="654"/>
    </location>
</feature>
<evidence type="ECO:0000256" key="4">
    <source>
        <dbReference type="PIRSR" id="PIRSR615500-1"/>
    </source>
</evidence>
<evidence type="ECO:0000256" key="2">
    <source>
        <dbReference type="ARBA" id="ARBA00022801"/>
    </source>
</evidence>
<evidence type="ECO:0000313" key="7">
    <source>
        <dbReference type="EMBL" id="MBE9031833.1"/>
    </source>
</evidence>
<dbReference type="Gene3D" id="3.40.50.200">
    <property type="entry name" value="Peptidase S8/S53 domain"/>
    <property type="match status" value="1"/>
</dbReference>
<dbReference type="InterPro" id="IPR023828">
    <property type="entry name" value="Peptidase_S8_Ser-AS"/>
</dbReference>
<keyword evidence="1 5" id="KW-0645">Protease</keyword>
<dbReference type="GO" id="GO:0006508">
    <property type="term" value="P:proteolysis"/>
    <property type="evidence" value="ECO:0007669"/>
    <property type="project" value="UniProtKB-KW"/>
</dbReference>
<keyword evidence="8" id="KW-1185">Reference proteome</keyword>
<dbReference type="InterPro" id="IPR034058">
    <property type="entry name" value="TagA/B/C/D_pept_dom"/>
</dbReference>
<dbReference type="Proteomes" id="UP000625316">
    <property type="component" value="Unassembled WGS sequence"/>
</dbReference>
<dbReference type="InterPro" id="IPR036852">
    <property type="entry name" value="Peptidase_S8/S53_dom_sf"/>
</dbReference>
<dbReference type="PANTHER" id="PTHR43399:SF5">
    <property type="entry name" value="PEPTIDASE S8 FAMILY WITH PROTEASE-ASSOCIATED DOMAIN"/>
    <property type="match status" value="1"/>
</dbReference>
<dbReference type="EMBL" id="JADEXQ010000077">
    <property type="protein sequence ID" value="MBE9031833.1"/>
    <property type="molecule type" value="Genomic_DNA"/>
</dbReference>
<sequence>MSTKVLVTTTSTDERQQLSQIGCEVLAEYPSSVLARCTDAQYSSLVDAGLEITPLEVPELRVAGTLFAFSEARSAEVSEPLNIDPNRTAYYLVELIGPPKSDWLKAIQDIGGRIQANLSDFTLLVGLLPSQMTALNNQSWIEAITPYRPAMKVSPQLRANPTRTLRSTELQTLNLAARSADEPEQVEISVFEGEDISAIANEVEAVGGTILSQTTESIKAVMSVEGITALAKEQSVEAIQPSVFNQFYNDRAATIMAVPSDRTFADLPLLGTGQTVAVADSGLDTGQINNIHADIQGRVVDLQSWPTGAAFAPYTNDPVGNDDGPADFYSGHGTHVAGSVLGNGAAAIANGAGPVPKGIAPEAKIYFQAVEQNINWKSLAELRAVGLRPFTRNWPPPAASLWGLPDDLTPLFDSAYQAGARIHTNSWGASVAGRYTENSRTVDRYVWEHRDMLILFAAGNEGVDRNGSVLPDSMGSPGTAKNCVTVGASENNRPATSVPTPGLNRTWSQAGWSSLNAAGHVSDNSEGMAAFSSRGPTDDGRIKPDLVAPGTNILSMRSTVYRGNREILWGDLAAGDALRDKYCWSGGTSMSTPLVAGAAAVIRQYLIEQREHYQPNVKPSAALIKALLLNGAIPMAGQYANEIPSSQQNSVCGFGRANITNSLLQQAWFDDELESAVETGEIRIYKVQPIDNTQPMKITLVWTDAPGPVGVGQIQNKLYLQLKAPDGTIFNGDVTAYPTVQNNTQKVVIENPVNDTYELRVRGVSVTRNSPGVAQTGAARQDFAVAAANLILAGDTPPPPSVPEFRITNIFTVPPRSFWSSRIFGAEVVKTDGSPASPQDGIEVTMNITQGDREVQLDRSLYDRQEQYFLNRIWRIQFWGLRSGNANFTVQVFRQGVLVAEASETISL</sequence>
<keyword evidence="2 5" id="KW-0378">Hydrolase</keyword>
<evidence type="ECO:0000259" key="6">
    <source>
        <dbReference type="Pfam" id="PF00082"/>
    </source>
</evidence>